<reference evidence="1" key="1">
    <citation type="submission" date="2023-08" db="EMBL/GenBank/DDBJ databases">
        <title>A de novo genome assembly of Solanum verrucosum Schlechtendal, a Mexican diploid species geographically isolated from the other diploid A-genome species in potato relatives.</title>
        <authorList>
            <person name="Hosaka K."/>
        </authorList>
    </citation>
    <scope>NUCLEOTIDE SEQUENCE</scope>
    <source>
        <tissue evidence="1">Young leaves</tissue>
    </source>
</reference>
<dbReference type="AlphaFoldDB" id="A0AAF1A3E6"/>
<keyword evidence="2" id="KW-1185">Reference proteome</keyword>
<sequence>MMTQIDLLTRHVMGSGSKVVNVVGVSGVNPDEPLFEVMYNKEVHFLANQIGGFSPNYPMPDGSRGWNMDRDDGLRDWDREWSDSGTDFIEWDSDKERYIPPHERRQP</sequence>
<evidence type="ECO:0000313" key="1">
    <source>
        <dbReference type="EMBL" id="WMV58909.1"/>
    </source>
</evidence>
<proteinExistence type="predicted"/>
<dbReference type="EMBL" id="CP133623">
    <property type="protein sequence ID" value="WMV58909.1"/>
    <property type="molecule type" value="Genomic_DNA"/>
</dbReference>
<dbReference type="Proteomes" id="UP001234989">
    <property type="component" value="Chromosome 12"/>
</dbReference>
<name>A0AAF1A3E6_SOLVR</name>
<organism evidence="1 2">
    <name type="scientific">Solanum verrucosum</name>
    <dbReference type="NCBI Taxonomy" id="315347"/>
    <lineage>
        <taxon>Eukaryota</taxon>
        <taxon>Viridiplantae</taxon>
        <taxon>Streptophyta</taxon>
        <taxon>Embryophyta</taxon>
        <taxon>Tracheophyta</taxon>
        <taxon>Spermatophyta</taxon>
        <taxon>Magnoliopsida</taxon>
        <taxon>eudicotyledons</taxon>
        <taxon>Gunneridae</taxon>
        <taxon>Pentapetalae</taxon>
        <taxon>asterids</taxon>
        <taxon>lamiids</taxon>
        <taxon>Solanales</taxon>
        <taxon>Solanaceae</taxon>
        <taxon>Solanoideae</taxon>
        <taxon>Solaneae</taxon>
        <taxon>Solanum</taxon>
    </lineage>
</organism>
<evidence type="ECO:0000313" key="2">
    <source>
        <dbReference type="Proteomes" id="UP001234989"/>
    </source>
</evidence>
<accession>A0AAF1A3E6</accession>
<gene>
    <name evidence="1" type="ORF">MTR67_052294</name>
</gene>
<protein>
    <submittedName>
        <fullName evidence="1">Uncharacterized protein</fullName>
    </submittedName>
</protein>